<evidence type="ECO:0000256" key="2">
    <source>
        <dbReference type="SAM" id="SignalP"/>
    </source>
</evidence>
<name>A0ABS8KWV3_9HYPH</name>
<feature type="region of interest" description="Disordered" evidence="1">
    <location>
        <begin position="19"/>
        <end position="49"/>
    </location>
</feature>
<reference evidence="3 4" key="1">
    <citation type="submission" date="2021-11" db="EMBL/GenBank/DDBJ databases">
        <authorList>
            <person name="Lee D.-H."/>
            <person name="Kim S.-B."/>
        </authorList>
    </citation>
    <scope>NUCLEOTIDE SEQUENCE [LARGE SCALE GENOMIC DNA]</scope>
    <source>
        <strain evidence="3 4">KCTC 52223</strain>
    </source>
</reference>
<gene>
    <name evidence="3" type="ORF">LJ725_16465</name>
</gene>
<evidence type="ECO:0000313" key="4">
    <source>
        <dbReference type="Proteomes" id="UP001198862"/>
    </source>
</evidence>
<evidence type="ECO:0000313" key="3">
    <source>
        <dbReference type="EMBL" id="MCC8430570.1"/>
    </source>
</evidence>
<proteinExistence type="predicted"/>
<feature type="chain" id="PRO_5046230272" evidence="2">
    <location>
        <begin position="18"/>
        <end position="74"/>
    </location>
</feature>
<dbReference type="Proteomes" id="UP001198862">
    <property type="component" value="Unassembled WGS sequence"/>
</dbReference>
<keyword evidence="2" id="KW-0732">Signal</keyword>
<keyword evidence="4" id="KW-1185">Reference proteome</keyword>
<comment type="caution">
    <text evidence="3">The sequence shown here is derived from an EMBL/GenBank/DDBJ whole genome shotgun (WGS) entry which is preliminary data.</text>
</comment>
<dbReference type="EMBL" id="JAJISD010000007">
    <property type="protein sequence ID" value="MCC8430570.1"/>
    <property type="molecule type" value="Genomic_DNA"/>
</dbReference>
<dbReference type="RefSeq" id="WP_230551732.1">
    <property type="nucleotide sequence ID" value="NZ_JAJISD010000007.1"/>
</dbReference>
<accession>A0ABS8KWV3</accession>
<protein>
    <submittedName>
        <fullName evidence="3">Uncharacterized protein</fullName>
    </submittedName>
</protein>
<organism evidence="3 4">
    <name type="scientific">Reyranella aquatilis</name>
    <dbReference type="NCBI Taxonomy" id="2035356"/>
    <lineage>
        <taxon>Bacteria</taxon>
        <taxon>Pseudomonadati</taxon>
        <taxon>Pseudomonadota</taxon>
        <taxon>Alphaproteobacteria</taxon>
        <taxon>Hyphomicrobiales</taxon>
        <taxon>Reyranellaceae</taxon>
        <taxon>Reyranella</taxon>
    </lineage>
</organism>
<evidence type="ECO:0000256" key="1">
    <source>
        <dbReference type="SAM" id="MobiDB-lite"/>
    </source>
</evidence>
<dbReference type="PROSITE" id="PS51257">
    <property type="entry name" value="PROKAR_LIPOPROTEIN"/>
    <property type="match status" value="1"/>
</dbReference>
<sequence length="74" mass="7641">MKFLIPAVLALGTAACAAPPLPELSPTDASNPEAPTIPTPYQPSMSGTVNHVPVGLKPWRELNDRVAPGAGRSP</sequence>
<feature type="signal peptide" evidence="2">
    <location>
        <begin position="1"/>
        <end position="17"/>
    </location>
</feature>